<sequence length="146" mass="15804">MAGLEAEIARRPGHVIKRAEQALMSAKSAALRPFELTVPQYSGLLVLSYLPGASGAQLARICAVTPQTMATVLANLEAKGLITRSPSSVHQKVFVTKLTRAGSALLKRADVKAHAVEERLSAEFTDDERRTLTELLERAIKVLVDE</sequence>
<dbReference type="SUPFAM" id="SSF46785">
    <property type="entry name" value="Winged helix' DNA-binding domain"/>
    <property type="match status" value="1"/>
</dbReference>
<keyword evidence="1" id="KW-0805">Transcription regulation</keyword>
<reference evidence="6" key="1">
    <citation type="submission" date="2016-10" db="EMBL/GenBank/DDBJ databases">
        <authorList>
            <person name="Varghese N."/>
            <person name="Submissions S."/>
        </authorList>
    </citation>
    <scope>NUCLEOTIDE SEQUENCE [LARGE SCALE GENOMIC DNA]</scope>
    <source>
        <strain evidence="6">IBRC-M 10403</strain>
    </source>
</reference>
<keyword evidence="6" id="KW-1185">Reference proteome</keyword>
<dbReference type="SMART" id="SM00347">
    <property type="entry name" value="HTH_MARR"/>
    <property type="match status" value="1"/>
</dbReference>
<organism evidence="5 6">
    <name type="scientific">Actinokineospora iranica</name>
    <dbReference type="NCBI Taxonomy" id="1271860"/>
    <lineage>
        <taxon>Bacteria</taxon>
        <taxon>Bacillati</taxon>
        <taxon>Actinomycetota</taxon>
        <taxon>Actinomycetes</taxon>
        <taxon>Pseudonocardiales</taxon>
        <taxon>Pseudonocardiaceae</taxon>
        <taxon>Actinokineospora</taxon>
    </lineage>
</organism>
<accession>A0A1G6SP23</accession>
<dbReference type="PANTHER" id="PTHR42756">
    <property type="entry name" value="TRANSCRIPTIONAL REGULATOR, MARR"/>
    <property type="match status" value="1"/>
</dbReference>
<dbReference type="Proteomes" id="UP000199501">
    <property type="component" value="Unassembled WGS sequence"/>
</dbReference>
<dbReference type="AlphaFoldDB" id="A0A1G6SP23"/>
<keyword evidence="2 5" id="KW-0238">DNA-binding</keyword>
<keyword evidence="3" id="KW-0804">Transcription</keyword>
<dbReference type="InterPro" id="IPR000835">
    <property type="entry name" value="HTH_MarR-typ"/>
</dbReference>
<name>A0A1G6SP23_9PSEU</name>
<gene>
    <name evidence="5" type="ORF">SAMN05216174_10893</name>
</gene>
<evidence type="ECO:0000256" key="1">
    <source>
        <dbReference type="ARBA" id="ARBA00023015"/>
    </source>
</evidence>
<dbReference type="GO" id="GO:0003700">
    <property type="term" value="F:DNA-binding transcription factor activity"/>
    <property type="evidence" value="ECO:0007669"/>
    <property type="project" value="InterPro"/>
</dbReference>
<dbReference type="InterPro" id="IPR036388">
    <property type="entry name" value="WH-like_DNA-bd_sf"/>
</dbReference>
<dbReference type="STRING" id="1271860.SAMN05216174_10893"/>
<dbReference type="InterPro" id="IPR036390">
    <property type="entry name" value="WH_DNA-bd_sf"/>
</dbReference>
<dbReference type="Gene3D" id="1.10.10.10">
    <property type="entry name" value="Winged helix-like DNA-binding domain superfamily/Winged helix DNA-binding domain"/>
    <property type="match status" value="1"/>
</dbReference>
<feature type="domain" description="HTH marR-type" evidence="4">
    <location>
        <begin position="5"/>
        <end position="141"/>
    </location>
</feature>
<dbReference type="Pfam" id="PF01047">
    <property type="entry name" value="MarR"/>
    <property type="match status" value="1"/>
</dbReference>
<evidence type="ECO:0000256" key="3">
    <source>
        <dbReference type="ARBA" id="ARBA00023163"/>
    </source>
</evidence>
<dbReference type="OrthoDB" id="3177763at2"/>
<evidence type="ECO:0000313" key="5">
    <source>
        <dbReference type="EMBL" id="SDD18650.1"/>
    </source>
</evidence>
<evidence type="ECO:0000259" key="4">
    <source>
        <dbReference type="PROSITE" id="PS50995"/>
    </source>
</evidence>
<dbReference type="EMBL" id="FMZZ01000008">
    <property type="protein sequence ID" value="SDD18650.1"/>
    <property type="molecule type" value="Genomic_DNA"/>
</dbReference>
<protein>
    <submittedName>
        <fullName evidence="5">DNA-binding transcriptional regulator, MarR family</fullName>
    </submittedName>
</protein>
<proteinExistence type="predicted"/>
<evidence type="ECO:0000313" key="6">
    <source>
        <dbReference type="Proteomes" id="UP000199501"/>
    </source>
</evidence>
<dbReference type="PANTHER" id="PTHR42756:SF1">
    <property type="entry name" value="TRANSCRIPTIONAL REPRESSOR OF EMRAB OPERON"/>
    <property type="match status" value="1"/>
</dbReference>
<dbReference type="GO" id="GO:0003677">
    <property type="term" value="F:DNA binding"/>
    <property type="evidence" value="ECO:0007669"/>
    <property type="project" value="UniProtKB-KW"/>
</dbReference>
<evidence type="ECO:0000256" key="2">
    <source>
        <dbReference type="ARBA" id="ARBA00023125"/>
    </source>
</evidence>
<dbReference type="PROSITE" id="PS50995">
    <property type="entry name" value="HTH_MARR_2"/>
    <property type="match status" value="1"/>
</dbReference>
<dbReference type="PRINTS" id="PR00598">
    <property type="entry name" value="HTHMARR"/>
</dbReference>